<evidence type="ECO:0000256" key="1">
    <source>
        <dbReference type="SAM" id="MobiDB-lite"/>
    </source>
</evidence>
<dbReference type="Pfam" id="PF14016">
    <property type="entry name" value="DUF4232"/>
    <property type="match status" value="1"/>
</dbReference>
<organism evidence="4 5">
    <name type="scientific">Actinophytocola xinjiangensis</name>
    <dbReference type="NCBI Taxonomy" id="485602"/>
    <lineage>
        <taxon>Bacteria</taxon>
        <taxon>Bacillati</taxon>
        <taxon>Actinomycetota</taxon>
        <taxon>Actinomycetes</taxon>
        <taxon>Pseudonocardiales</taxon>
        <taxon>Pseudonocardiaceae</taxon>
    </lineage>
</organism>
<evidence type="ECO:0000313" key="4">
    <source>
        <dbReference type="EMBL" id="OLF07622.1"/>
    </source>
</evidence>
<feature type="compositionally biased region" description="Pro residues" evidence="1">
    <location>
        <begin position="55"/>
        <end position="72"/>
    </location>
</feature>
<evidence type="ECO:0000256" key="2">
    <source>
        <dbReference type="SAM" id="SignalP"/>
    </source>
</evidence>
<feature type="domain" description="DUF4232" evidence="3">
    <location>
        <begin position="84"/>
        <end position="218"/>
    </location>
</feature>
<dbReference type="InterPro" id="IPR025326">
    <property type="entry name" value="DUF4232"/>
</dbReference>
<evidence type="ECO:0000259" key="3">
    <source>
        <dbReference type="Pfam" id="PF14016"/>
    </source>
</evidence>
<feature type="region of interest" description="Disordered" evidence="1">
    <location>
        <begin position="28"/>
        <end position="85"/>
    </location>
</feature>
<dbReference type="RefSeq" id="WP_075135861.1">
    <property type="nucleotide sequence ID" value="NZ_MSIF01000015.1"/>
</dbReference>
<evidence type="ECO:0000313" key="5">
    <source>
        <dbReference type="Proteomes" id="UP000185696"/>
    </source>
</evidence>
<dbReference type="Proteomes" id="UP000185696">
    <property type="component" value="Unassembled WGS sequence"/>
</dbReference>
<feature type="chain" id="PRO_5030654155" description="DUF4232 domain-containing protein" evidence="2">
    <location>
        <begin position="25"/>
        <end position="218"/>
    </location>
</feature>
<dbReference type="EMBL" id="MSIF01000015">
    <property type="protein sequence ID" value="OLF07622.1"/>
    <property type="molecule type" value="Genomic_DNA"/>
</dbReference>
<feature type="compositionally biased region" description="Low complexity" evidence="1">
    <location>
        <begin position="34"/>
        <end position="54"/>
    </location>
</feature>
<reference evidence="4 5" key="1">
    <citation type="submission" date="2016-12" db="EMBL/GenBank/DDBJ databases">
        <title>The draft genome sequence of Actinophytocola xinjiangensis.</title>
        <authorList>
            <person name="Wang W."/>
            <person name="Yuan L."/>
        </authorList>
    </citation>
    <scope>NUCLEOTIDE SEQUENCE [LARGE SCALE GENOMIC DNA]</scope>
    <source>
        <strain evidence="4 5">CGMCC 4.4663</strain>
    </source>
</reference>
<name>A0A7Z0WIV0_9PSEU</name>
<dbReference type="PROSITE" id="PS51257">
    <property type="entry name" value="PROKAR_LIPOPROTEIN"/>
    <property type="match status" value="1"/>
</dbReference>
<feature type="signal peptide" evidence="2">
    <location>
        <begin position="1"/>
        <end position="24"/>
    </location>
</feature>
<keyword evidence="2" id="KW-0732">Signal</keyword>
<dbReference type="AlphaFoldDB" id="A0A7Z0WIV0"/>
<protein>
    <recommendedName>
        <fullName evidence="3">DUF4232 domain-containing protein</fullName>
    </recommendedName>
</protein>
<comment type="caution">
    <text evidence="4">The sequence shown here is derived from an EMBL/GenBank/DDBJ whole genome shotgun (WGS) entry which is preliminary data.</text>
</comment>
<accession>A0A7Z0WIV0</accession>
<feature type="compositionally biased region" description="Basic and acidic residues" evidence="1">
    <location>
        <begin position="73"/>
        <end position="85"/>
    </location>
</feature>
<gene>
    <name evidence="4" type="ORF">BLA60_27320</name>
</gene>
<sequence>MLRNRMVIIGGIALALLAAGCDNANTGEGDPRIPTVNGVGGPTTTSSSAATTEPSPTPSSNPSPEQPAPPPPAKDKPAGDPNECKVADLTLSLGGGDAAAGTRYRELRFTNSGQRTCVIQGFPGVSFVAGEDGHQVGEPAYRDGTKGPAITLRPGQTAFAPVGFAQIANYDPAVCRPTEVRGLRVYPPHEYDSMFLAAPGTGCAGDLPGHQLLVRTVQ</sequence>
<proteinExistence type="predicted"/>
<keyword evidence="5" id="KW-1185">Reference proteome</keyword>